<dbReference type="AlphaFoldDB" id="A0A7L5BIK8"/>
<proteinExistence type="predicted"/>
<dbReference type="KEGG" id="roy:G3A56_12450"/>
<keyword evidence="2" id="KW-1185">Reference proteome</keyword>
<accession>A0A7L5BIK8</accession>
<evidence type="ECO:0000313" key="1">
    <source>
        <dbReference type="EMBL" id="QIB38704.1"/>
    </source>
</evidence>
<reference evidence="1 2" key="1">
    <citation type="submission" date="2020-02" db="EMBL/GenBank/DDBJ databases">
        <title>Plant-Promoting Endophytic Bacterium Rhizobium oryzihabitans sp. nov., Isolated from the Root of Rice.</title>
        <authorList>
            <person name="zhao J."/>
            <person name="Zhang G."/>
        </authorList>
    </citation>
    <scope>NUCLEOTIDE SEQUENCE [LARGE SCALE GENOMIC DNA]</scope>
    <source>
        <strain evidence="1 2">M15</strain>
    </source>
</reference>
<protein>
    <submittedName>
        <fullName evidence="1">Uncharacterized protein</fullName>
    </submittedName>
</protein>
<evidence type="ECO:0000313" key="2">
    <source>
        <dbReference type="Proteomes" id="UP000464865"/>
    </source>
</evidence>
<dbReference type="Proteomes" id="UP000464865">
    <property type="component" value="Chromosome M15-11"/>
</dbReference>
<sequence length="141" mass="16029">MEIYSLRASNNFLFRDNSRNARPVDSIDFGKAAQSDTATGFEETINRIDFTRVSPRELREIAREYYDAGKISHETWLELSSELPAQTLNANGDVIDITDVTDDTDFDFQTYFSHKVEIARSIGTADDIEKMQDVLSFLTST</sequence>
<gene>
    <name evidence="1" type="ORF">G3A56_12450</name>
</gene>
<dbReference type="RefSeq" id="WP_082184530.1">
    <property type="nucleotide sequence ID" value="NZ_CP048632.1"/>
</dbReference>
<dbReference type="EMBL" id="CP048632">
    <property type="protein sequence ID" value="QIB38704.1"/>
    <property type="molecule type" value="Genomic_DNA"/>
</dbReference>
<name>A0A7L5BIK8_9HYPH</name>
<organism evidence="1 2">
    <name type="scientific">Rhizobium oryzihabitans</name>
    <dbReference type="NCBI Taxonomy" id="2267833"/>
    <lineage>
        <taxon>Bacteria</taxon>
        <taxon>Pseudomonadati</taxon>
        <taxon>Pseudomonadota</taxon>
        <taxon>Alphaproteobacteria</taxon>
        <taxon>Hyphomicrobiales</taxon>
        <taxon>Rhizobiaceae</taxon>
        <taxon>Rhizobium/Agrobacterium group</taxon>
        <taxon>Rhizobium</taxon>
    </lineage>
</organism>